<keyword evidence="3" id="KW-1185">Reference proteome</keyword>
<evidence type="ECO:0000313" key="2">
    <source>
        <dbReference type="EMBL" id="KAK0056666.1"/>
    </source>
</evidence>
<proteinExistence type="predicted"/>
<evidence type="ECO:0000256" key="1">
    <source>
        <dbReference type="SAM" id="Phobius"/>
    </source>
</evidence>
<dbReference type="Pfam" id="PF05821">
    <property type="entry name" value="NDUF_B8"/>
    <property type="match status" value="1"/>
</dbReference>
<keyword evidence="1" id="KW-0812">Transmembrane</keyword>
<reference evidence="2" key="1">
    <citation type="journal article" date="2023" name="PLoS Negl. Trop. Dis.">
        <title>A genome sequence for Biomphalaria pfeifferi, the major vector snail for the human-infecting parasite Schistosoma mansoni.</title>
        <authorList>
            <person name="Bu L."/>
            <person name="Lu L."/>
            <person name="Laidemitt M.R."/>
            <person name="Zhang S.M."/>
            <person name="Mutuku M."/>
            <person name="Mkoji G."/>
            <person name="Steinauer M."/>
            <person name="Loker E.S."/>
        </authorList>
    </citation>
    <scope>NUCLEOTIDE SEQUENCE</scope>
    <source>
        <strain evidence="2">KasaAsao</strain>
    </source>
</reference>
<name>A0AAD8BLD2_BIOPF</name>
<keyword evidence="1" id="KW-1133">Transmembrane helix</keyword>
<reference evidence="2" key="2">
    <citation type="submission" date="2023-04" db="EMBL/GenBank/DDBJ databases">
        <authorList>
            <person name="Bu L."/>
            <person name="Lu L."/>
            <person name="Laidemitt M.R."/>
            <person name="Zhang S.M."/>
            <person name="Mutuku M."/>
            <person name="Mkoji G."/>
            <person name="Steinauer M."/>
            <person name="Loker E.S."/>
        </authorList>
    </citation>
    <scope>NUCLEOTIDE SEQUENCE</scope>
    <source>
        <strain evidence="2">KasaAsao</strain>
        <tissue evidence="2">Whole Snail</tissue>
    </source>
</reference>
<dbReference type="Proteomes" id="UP001233172">
    <property type="component" value="Unassembled WGS sequence"/>
</dbReference>
<evidence type="ECO:0000313" key="3">
    <source>
        <dbReference type="Proteomes" id="UP001233172"/>
    </source>
</evidence>
<dbReference type="PANTHER" id="PTHR12840:SF1">
    <property type="entry name" value="NADH DEHYDROGENASE [UBIQUINONE] 1 BETA SUBCOMPLEX SUBUNIT 8, MITOCHONDRIAL"/>
    <property type="match status" value="1"/>
</dbReference>
<dbReference type="PANTHER" id="PTHR12840">
    <property type="entry name" value="NADH-UBIQUINONE OXIDOREDUCTASE ASHI SUBUNIT"/>
    <property type="match status" value="1"/>
</dbReference>
<protein>
    <submittedName>
        <fullName evidence="2">NADH dehydrogenase [ubiquinone] 1 beta subcomplex subunit 8 mitochondrial</fullName>
    </submittedName>
</protein>
<feature type="transmembrane region" description="Helical" evidence="1">
    <location>
        <begin position="130"/>
        <end position="151"/>
    </location>
</feature>
<sequence length="195" mass="22515">MATLKKSLSLLVRQTKPYILQKHTHLSTTSAVSAAYWNKDWKPSPLPRTPEERAAAAKKYGLRPEDYNILMDESLGDYPYLPATSHSWKDPFEDYDHPGDKRHYGEAFPPDYELIADDLRDPKAFGRYTYGQIVAGYFLIFAGFLLAWNILKPYPYFLPRMPKQYPFNDLYLEKGGDPAAEPVIKHYTFEPATQE</sequence>
<keyword evidence="1" id="KW-0472">Membrane</keyword>
<organism evidence="2 3">
    <name type="scientific">Biomphalaria pfeifferi</name>
    <name type="common">Bloodfluke planorb</name>
    <name type="synonym">Freshwater snail</name>
    <dbReference type="NCBI Taxonomy" id="112525"/>
    <lineage>
        <taxon>Eukaryota</taxon>
        <taxon>Metazoa</taxon>
        <taxon>Spiralia</taxon>
        <taxon>Lophotrochozoa</taxon>
        <taxon>Mollusca</taxon>
        <taxon>Gastropoda</taxon>
        <taxon>Heterobranchia</taxon>
        <taxon>Euthyneura</taxon>
        <taxon>Panpulmonata</taxon>
        <taxon>Hygrophila</taxon>
        <taxon>Lymnaeoidea</taxon>
        <taxon>Planorbidae</taxon>
        <taxon>Biomphalaria</taxon>
    </lineage>
</organism>
<comment type="caution">
    <text evidence="2">The sequence shown here is derived from an EMBL/GenBank/DDBJ whole genome shotgun (WGS) entry which is preliminary data.</text>
</comment>
<dbReference type="EMBL" id="JASAOG010000060">
    <property type="protein sequence ID" value="KAK0056666.1"/>
    <property type="molecule type" value="Genomic_DNA"/>
</dbReference>
<dbReference type="GO" id="GO:0005739">
    <property type="term" value="C:mitochondrion"/>
    <property type="evidence" value="ECO:0007669"/>
    <property type="project" value="InterPro"/>
</dbReference>
<accession>A0AAD8BLD2</accession>
<dbReference type="InterPro" id="IPR008699">
    <property type="entry name" value="NDUFB8"/>
</dbReference>
<dbReference type="AlphaFoldDB" id="A0AAD8BLD2"/>
<gene>
    <name evidence="2" type="ORF">Bpfe_013884</name>
</gene>